<proteinExistence type="predicted"/>
<reference evidence="1" key="2">
    <citation type="journal article" date="2015" name="Fish Shellfish Immunol.">
        <title>Early steps in the European eel (Anguilla anguilla)-Vibrio vulnificus interaction in the gills: Role of the RtxA13 toxin.</title>
        <authorList>
            <person name="Callol A."/>
            <person name="Pajuelo D."/>
            <person name="Ebbesson L."/>
            <person name="Teles M."/>
            <person name="MacKenzie S."/>
            <person name="Amaro C."/>
        </authorList>
    </citation>
    <scope>NUCLEOTIDE SEQUENCE</scope>
</reference>
<name>A0A0E9W9A2_ANGAN</name>
<organism evidence="1">
    <name type="scientific">Anguilla anguilla</name>
    <name type="common">European freshwater eel</name>
    <name type="synonym">Muraena anguilla</name>
    <dbReference type="NCBI Taxonomy" id="7936"/>
    <lineage>
        <taxon>Eukaryota</taxon>
        <taxon>Metazoa</taxon>
        <taxon>Chordata</taxon>
        <taxon>Craniata</taxon>
        <taxon>Vertebrata</taxon>
        <taxon>Euteleostomi</taxon>
        <taxon>Actinopterygii</taxon>
        <taxon>Neopterygii</taxon>
        <taxon>Teleostei</taxon>
        <taxon>Anguilliformes</taxon>
        <taxon>Anguillidae</taxon>
        <taxon>Anguilla</taxon>
    </lineage>
</organism>
<evidence type="ECO:0000313" key="1">
    <source>
        <dbReference type="EMBL" id="JAH86964.1"/>
    </source>
</evidence>
<accession>A0A0E9W9A2</accession>
<dbReference type="EMBL" id="GBXM01021613">
    <property type="protein sequence ID" value="JAH86964.1"/>
    <property type="molecule type" value="Transcribed_RNA"/>
</dbReference>
<sequence length="63" mass="6651">MKGDLLVCSIVAGAAANRTCADSLNITSCGYACALSLISDYPDDLMLGESMDFLYKLILVNVS</sequence>
<reference evidence="1" key="1">
    <citation type="submission" date="2014-11" db="EMBL/GenBank/DDBJ databases">
        <authorList>
            <person name="Amaro Gonzalez C."/>
        </authorList>
    </citation>
    <scope>NUCLEOTIDE SEQUENCE</scope>
</reference>
<dbReference type="AlphaFoldDB" id="A0A0E9W9A2"/>
<protein>
    <submittedName>
        <fullName evidence="1">Uncharacterized protein</fullName>
    </submittedName>
</protein>